<organism evidence="1 2">
    <name type="scientific">Streblomastix strix</name>
    <dbReference type="NCBI Taxonomy" id="222440"/>
    <lineage>
        <taxon>Eukaryota</taxon>
        <taxon>Metamonada</taxon>
        <taxon>Preaxostyla</taxon>
        <taxon>Oxymonadida</taxon>
        <taxon>Streblomastigidae</taxon>
        <taxon>Streblomastix</taxon>
    </lineage>
</organism>
<sequence>MTGNTSIQILLANGDTTDMGDFLLKYYPHAMGQMIIEPNDDIRNKGLRLMKNKANWDSFVLTGCNADPSDRDGVWKVGSTSSQFRIQKQEGEAYDYKGIIIDFDCTALKFNNQLVAPLPVPPIEYATQQTLGIGVFDFFTWGQATLLNNRVYISIAITHSDPNTYWNTVYTIFSVMNDAAKPKFSGSPRNLPLNAVIYATKQSSNPVTWINPVAIDCYVDVDGHIKINAICQFYLPDDFLLQVCDSYAIYNKTT</sequence>
<name>A0A5J4VKA0_9EUKA</name>
<reference evidence="1 2" key="1">
    <citation type="submission" date="2019-03" db="EMBL/GenBank/DDBJ databases">
        <title>Single cell metagenomics reveals metabolic interactions within the superorganism composed of flagellate Streblomastix strix and complex community of Bacteroidetes bacteria on its surface.</title>
        <authorList>
            <person name="Treitli S.C."/>
            <person name="Kolisko M."/>
            <person name="Husnik F."/>
            <person name="Keeling P."/>
            <person name="Hampl V."/>
        </authorList>
    </citation>
    <scope>NUCLEOTIDE SEQUENCE [LARGE SCALE GENOMIC DNA]</scope>
    <source>
        <strain evidence="1">ST1C</strain>
    </source>
</reference>
<accession>A0A5J4VKA0</accession>
<gene>
    <name evidence="1" type="ORF">EZS28_021529</name>
</gene>
<comment type="caution">
    <text evidence="1">The sequence shown here is derived from an EMBL/GenBank/DDBJ whole genome shotgun (WGS) entry which is preliminary data.</text>
</comment>
<dbReference type="AlphaFoldDB" id="A0A5J4VKA0"/>
<evidence type="ECO:0000313" key="2">
    <source>
        <dbReference type="Proteomes" id="UP000324800"/>
    </source>
</evidence>
<protein>
    <submittedName>
        <fullName evidence="1">Uncharacterized protein</fullName>
    </submittedName>
</protein>
<evidence type="ECO:0000313" key="1">
    <source>
        <dbReference type="EMBL" id="KAA6382945.1"/>
    </source>
</evidence>
<dbReference type="EMBL" id="SNRW01006503">
    <property type="protein sequence ID" value="KAA6382945.1"/>
    <property type="molecule type" value="Genomic_DNA"/>
</dbReference>
<proteinExistence type="predicted"/>
<dbReference type="Proteomes" id="UP000324800">
    <property type="component" value="Unassembled WGS sequence"/>
</dbReference>